<dbReference type="GO" id="GO:0005576">
    <property type="term" value="C:extracellular region"/>
    <property type="evidence" value="ECO:0007669"/>
    <property type="project" value="TreeGrafter"/>
</dbReference>
<evidence type="ECO:0000256" key="9">
    <source>
        <dbReference type="PROSITE-ProRule" id="PRU01373"/>
    </source>
</evidence>
<evidence type="ECO:0000259" key="11">
    <source>
        <dbReference type="PROSITE" id="PS52029"/>
    </source>
</evidence>
<dbReference type="InterPro" id="IPR050979">
    <property type="entry name" value="LD-transpeptidase"/>
</dbReference>
<dbReference type="GO" id="GO:0071555">
    <property type="term" value="P:cell wall organization"/>
    <property type="evidence" value="ECO:0007669"/>
    <property type="project" value="UniProtKB-UniRule"/>
</dbReference>
<comment type="caution">
    <text evidence="12">The sequence shown here is derived from an EMBL/GenBank/DDBJ whole genome shotgun (WGS) entry which is preliminary data.</text>
</comment>
<reference evidence="12" key="2">
    <citation type="submission" date="2020-01" db="EMBL/GenBank/DDBJ databases">
        <authorList>
            <person name="Campanaro S."/>
        </authorList>
    </citation>
    <scope>NUCLEOTIDE SEQUENCE</scope>
    <source>
        <strain evidence="12">AS06rmzACSIP_7</strain>
    </source>
</reference>
<accession>A0A971M3V7</accession>
<comment type="pathway">
    <text evidence="1 9">Cell wall biogenesis; peptidoglycan biosynthesis.</text>
</comment>
<dbReference type="PROSITE" id="PS51782">
    <property type="entry name" value="LYSM"/>
    <property type="match status" value="1"/>
</dbReference>
<evidence type="ECO:0000313" key="12">
    <source>
        <dbReference type="EMBL" id="NLW35205.1"/>
    </source>
</evidence>
<feature type="active site" description="Proton donor/acceptor" evidence="9">
    <location>
        <position position="186"/>
    </location>
</feature>
<keyword evidence="4" id="KW-0808">Transferase</keyword>
<dbReference type="GO" id="GO:0016757">
    <property type="term" value="F:glycosyltransferase activity"/>
    <property type="evidence" value="ECO:0007669"/>
    <property type="project" value="UniProtKB-KW"/>
</dbReference>
<evidence type="ECO:0000256" key="4">
    <source>
        <dbReference type="ARBA" id="ARBA00022679"/>
    </source>
</evidence>
<evidence type="ECO:0000256" key="3">
    <source>
        <dbReference type="ARBA" id="ARBA00022676"/>
    </source>
</evidence>
<feature type="domain" description="LysM" evidence="10">
    <location>
        <begin position="31"/>
        <end position="75"/>
    </location>
</feature>
<keyword evidence="8 9" id="KW-0961">Cell wall biogenesis/degradation</keyword>
<organism evidence="12 13">
    <name type="scientific">Syntrophorhabdus aromaticivorans</name>
    <dbReference type="NCBI Taxonomy" id="328301"/>
    <lineage>
        <taxon>Bacteria</taxon>
        <taxon>Pseudomonadati</taxon>
        <taxon>Thermodesulfobacteriota</taxon>
        <taxon>Syntrophorhabdia</taxon>
        <taxon>Syntrophorhabdales</taxon>
        <taxon>Syntrophorhabdaceae</taxon>
        <taxon>Syntrophorhabdus</taxon>
    </lineage>
</organism>
<keyword evidence="3" id="KW-0328">Glycosyltransferase</keyword>
<dbReference type="GO" id="GO:0018104">
    <property type="term" value="P:peptidoglycan-protein cross-linking"/>
    <property type="evidence" value="ECO:0007669"/>
    <property type="project" value="TreeGrafter"/>
</dbReference>
<dbReference type="GO" id="GO:0071972">
    <property type="term" value="F:peptidoglycan L,D-transpeptidase activity"/>
    <property type="evidence" value="ECO:0007669"/>
    <property type="project" value="TreeGrafter"/>
</dbReference>
<feature type="active site" description="Nucleophile" evidence="9">
    <location>
        <position position="202"/>
    </location>
</feature>
<evidence type="ECO:0000313" key="13">
    <source>
        <dbReference type="Proteomes" id="UP000777265"/>
    </source>
</evidence>
<evidence type="ECO:0000256" key="7">
    <source>
        <dbReference type="ARBA" id="ARBA00022984"/>
    </source>
</evidence>
<protein>
    <submittedName>
        <fullName evidence="12">L,D-transpeptidase family protein</fullName>
    </submittedName>
</protein>
<dbReference type="PANTHER" id="PTHR30582:SF24">
    <property type="entry name" value="L,D-TRANSPEPTIDASE ERFK_SRFK-RELATED"/>
    <property type="match status" value="1"/>
</dbReference>
<evidence type="ECO:0000256" key="8">
    <source>
        <dbReference type="ARBA" id="ARBA00023316"/>
    </source>
</evidence>
<keyword evidence="6 9" id="KW-0133">Cell shape</keyword>
<dbReference type="SUPFAM" id="SSF141523">
    <property type="entry name" value="L,D-transpeptidase catalytic domain-like"/>
    <property type="match status" value="1"/>
</dbReference>
<dbReference type="Gene3D" id="3.10.350.10">
    <property type="entry name" value="LysM domain"/>
    <property type="match status" value="1"/>
</dbReference>
<dbReference type="SMART" id="SM00257">
    <property type="entry name" value="LysM"/>
    <property type="match status" value="1"/>
</dbReference>
<proteinExistence type="inferred from homology"/>
<feature type="domain" description="L,D-TPase catalytic" evidence="11">
    <location>
        <begin position="87"/>
        <end position="226"/>
    </location>
</feature>
<dbReference type="InterPro" id="IPR036779">
    <property type="entry name" value="LysM_dom_sf"/>
</dbReference>
<dbReference type="InterPro" id="IPR005490">
    <property type="entry name" value="LD_TPept_cat_dom"/>
</dbReference>
<dbReference type="GO" id="GO:0008360">
    <property type="term" value="P:regulation of cell shape"/>
    <property type="evidence" value="ECO:0007669"/>
    <property type="project" value="UniProtKB-UniRule"/>
</dbReference>
<dbReference type="Proteomes" id="UP000777265">
    <property type="component" value="Unassembled WGS sequence"/>
</dbReference>
<dbReference type="PANTHER" id="PTHR30582">
    <property type="entry name" value="L,D-TRANSPEPTIDASE"/>
    <property type="match status" value="1"/>
</dbReference>
<dbReference type="InterPro" id="IPR018392">
    <property type="entry name" value="LysM"/>
</dbReference>
<name>A0A971M3V7_9BACT</name>
<gene>
    <name evidence="12" type="ORF">GXY80_06950</name>
</gene>
<dbReference type="CDD" id="cd00118">
    <property type="entry name" value="LysM"/>
    <property type="match status" value="1"/>
</dbReference>
<dbReference type="CDD" id="cd16913">
    <property type="entry name" value="YkuD_like"/>
    <property type="match status" value="1"/>
</dbReference>
<dbReference type="Gene3D" id="2.40.440.10">
    <property type="entry name" value="L,D-transpeptidase catalytic domain-like"/>
    <property type="match status" value="1"/>
</dbReference>
<keyword evidence="5" id="KW-0378">Hydrolase</keyword>
<evidence type="ECO:0000256" key="5">
    <source>
        <dbReference type="ARBA" id="ARBA00022801"/>
    </source>
</evidence>
<dbReference type="Pfam" id="PF01476">
    <property type="entry name" value="LysM"/>
    <property type="match status" value="1"/>
</dbReference>
<evidence type="ECO:0000256" key="2">
    <source>
        <dbReference type="ARBA" id="ARBA00005992"/>
    </source>
</evidence>
<evidence type="ECO:0000256" key="6">
    <source>
        <dbReference type="ARBA" id="ARBA00022960"/>
    </source>
</evidence>
<dbReference type="PROSITE" id="PS52029">
    <property type="entry name" value="LD_TPASE"/>
    <property type="match status" value="1"/>
</dbReference>
<dbReference type="Pfam" id="PF03734">
    <property type="entry name" value="YkuD"/>
    <property type="match status" value="1"/>
</dbReference>
<sequence length="321" mass="36267">MMYFLVIVFFTPFLLAFPWVIEANMIIGGETIYVVKKGDSFELIGARLGVHWKNIPKENGLEMDKNPEIGTKLRVTTRKIVPRLLDDGILINIPDRTLYLFMEGRLISFPIGVGKAAEDEAGSWKTATGKFRIIQKRTNPTWYVPDSIQIEAALKGKWVEEVVPPGRDNPLGRYALVTTIPGVLIHETIYPKSVYRYRSHGCIRVLPEHMEELFSLVKVNTPGEIIYEPVKVAVADNGKIYLEVRTDVYGRVGSLREHARKVIETKGLSGRVDWKKVDMLVKTESGVAEDVSPTPVARVGSPVPQHSFSRKMFEAIKSFWQ</sequence>
<evidence type="ECO:0000256" key="1">
    <source>
        <dbReference type="ARBA" id="ARBA00004752"/>
    </source>
</evidence>
<keyword evidence="7 9" id="KW-0573">Peptidoglycan synthesis</keyword>
<dbReference type="AlphaFoldDB" id="A0A971M3V7"/>
<dbReference type="EMBL" id="JAAYEE010000113">
    <property type="protein sequence ID" value="NLW35205.1"/>
    <property type="molecule type" value="Genomic_DNA"/>
</dbReference>
<evidence type="ECO:0000259" key="10">
    <source>
        <dbReference type="PROSITE" id="PS51782"/>
    </source>
</evidence>
<dbReference type="SUPFAM" id="SSF54106">
    <property type="entry name" value="LysM domain"/>
    <property type="match status" value="1"/>
</dbReference>
<comment type="similarity">
    <text evidence="2">Belongs to the YkuD family.</text>
</comment>
<reference evidence="12" key="1">
    <citation type="journal article" date="2020" name="Biotechnol. Biofuels">
        <title>New insights from the biogas microbiome by comprehensive genome-resolved metagenomics of nearly 1600 species originating from multiple anaerobic digesters.</title>
        <authorList>
            <person name="Campanaro S."/>
            <person name="Treu L."/>
            <person name="Rodriguez-R L.M."/>
            <person name="Kovalovszki A."/>
            <person name="Ziels R.M."/>
            <person name="Maus I."/>
            <person name="Zhu X."/>
            <person name="Kougias P.G."/>
            <person name="Basile A."/>
            <person name="Luo G."/>
            <person name="Schluter A."/>
            <person name="Konstantinidis K.T."/>
            <person name="Angelidaki I."/>
        </authorList>
    </citation>
    <scope>NUCLEOTIDE SEQUENCE</scope>
    <source>
        <strain evidence="12">AS06rmzACSIP_7</strain>
    </source>
</reference>
<dbReference type="InterPro" id="IPR038063">
    <property type="entry name" value="Transpep_catalytic_dom"/>
</dbReference>